<dbReference type="Proteomes" id="UP000070444">
    <property type="component" value="Unassembled WGS sequence"/>
</dbReference>
<keyword evidence="3 7" id="KW-0238">DNA-binding</keyword>
<dbReference type="PANTHER" id="PTHR10015">
    <property type="entry name" value="HEAT SHOCK TRANSCRIPTION FACTOR"/>
    <property type="match status" value="1"/>
</dbReference>
<proteinExistence type="inferred from homology"/>
<dbReference type="SUPFAM" id="SSF46785">
    <property type="entry name" value="Winged helix' DNA-binding domain"/>
    <property type="match status" value="1"/>
</dbReference>
<evidence type="ECO:0000259" key="6">
    <source>
        <dbReference type="SMART" id="SM00415"/>
    </source>
</evidence>
<dbReference type="InterPro" id="IPR000232">
    <property type="entry name" value="HSF_DNA-bd"/>
</dbReference>
<evidence type="ECO:0000256" key="4">
    <source>
        <dbReference type="ARBA" id="ARBA00023242"/>
    </source>
</evidence>
<dbReference type="STRING" id="796925.A0A137NQ49"/>
<dbReference type="InterPro" id="IPR036390">
    <property type="entry name" value="WH_DNA-bd_sf"/>
</dbReference>
<dbReference type="GO" id="GO:0005634">
    <property type="term" value="C:nucleus"/>
    <property type="evidence" value="ECO:0007669"/>
    <property type="project" value="UniProtKB-SubCell"/>
</dbReference>
<dbReference type="AlphaFoldDB" id="A0A137NQ49"/>
<evidence type="ECO:0000256" key="2">
    <source>
        <dbReference type="ARBA" id="ARBA00006403"/>
    </source>
</evidence>
<accession>A0A137NQ49</accession>
<comment type="similarity">
    <text evidence="2 5">Belongs to the HSF family.</text>
</comment>
<evidence type="ECO:0000256" key="1">
    <source>
        <dbReference type="ARBA" id="ARBA00004123"/>
    </source>
</evidence>
<organism evidence="7 8">
    <name type="scientific">Conidiobolus coronatus (strain ATCC 28846 / CBS 209.66 / NRRL 28638)</name>
    <name type="common">Delacroixia coronata</name>
    <dbReference type="NCBI Taxonomy" id="796925"/>
    <lineage>
        <taxon>Eukaryota</taxon>
        <taxon>Fungi</taxon>
        <taxon>Fungi incertae sedis</taxon>
        <taxon>Zoopagomycota</taxon>
        <taxon>Entomophthoromycotina</taxon>
        <taxon>Entomophthoromycetes</taxon>
        <taxon>Entomophthorales</taxon>
        <taxon>Ancylistaceae</taxon>
        <taxon>Conidiobolus</taxon>
    </lineage>
</organism>
<dbReference type="GO" id="GO:0043565">
    <property type="term" value="F:sequence-specific DNA binding"/>
    <property type="evidence" value="ECO:0007669"/>
    <property type="project" value="InterPro"/>
</dbReference>
<evidence type="ECO:0000313" key="7">
    <source>
        <dbReference type="EMBL" id="KXN64872.1"/>
    </source>
</evidence>
<dbReference type="GO" id="GO:0003700">
    <property type="term" value="F:DNA-binding transcription factor activity"/>
    <property type="evidence" value="ECO:0007669"/>
    <property type="project" value="InterPro"/>
</dbReference>
<dbReference type="SMART" id="SM00415">
    <property type="entry name" value="HSF"/>
    <property type="match status" value="1"/>
</dbReference>
<evidence type="ECO:0000313" key="8">
    <source>
        <dbReference type="Proteomes" id="UP000070444"/>
    </source>
</evidence>
<keyword evidence="8" id="KW-1185">Reference proteome</keyword>
<dbReference type="OrthoDB" id="60033at2759"/>
<keyword evidence="4" id="KW-0539">Nucleus</keyword>
<dbReference type="EMBL" id="KQ965101">
    <property type="protein sequence ID" value="KXN64872.1"/>
    <property type="molecule type" value="Genomic_DNA"/>
</dbReference>
<name>A0A137NQ49_CONC2</name>
<protein>
    <submittedName>
        <fullName evidence="7">Winged helix DNA-binding domain-containing protein</fullName>
    </submittedName>
</protein>
<dbReference type="InterPro" id="IPR036388">
    <property type="entry name" value="WH-like_DNA-bd_sf"/>
</dbReference>
<gene>
    <name evidence="7" type="ORF">CONCODRAFT_20986</name>
</gene>
<dbReference type="Gene3D" id="1.10.10.10">
    <property type="entry name" value="Winged helix-like DNA-binding domain superfamily/Winged helix DNA-binding domain"/>
    <property type="match status" value="1"/>
</dbReference>
<evidence type="ECO:0000256" key="3">
    <source>
        <dbReference type="ARBA" id="ARBA00023125"/>
    </source>
</evidence>
<feature type="domain" description="HSF-type DNA-binding" evidence="6">
    <location>
        <begin position="3"/>
        <end position="103"/>
    </location>
</feature>
<dbReference type="Pfam" id="PF00447">
    <property type="entry name" value="HSF_DNA-bind"/>
    <property type="match status" value="1"/>
</dbReference>
<evidence type="ECO:0000256" key="5">
    <source>
        <dbReference type="RuleBase" id="RU004020"/>
    </source>
</evidence>
<dbReference type="PANTHER" id="PTHR10015:SF427">
    <property type="entry name" value="HEAT SHOCK FACTOR PROTEIN"/>
    <property type="match status" value="1"/>
</dbReference>
<comment type="subcellular location">
    <subcellularLocation>
        <location evidence="1">Nucleus</location>
    </subcellularLocation>
</comment>
<reference evidence="7 8" key="1">
    <citation type="journal article" date="2015" name="Genome Biol. Evol.">
        <title>Phylogenomic analyses indicate that early fungi evolved digesting cell walls of algal ancestors of land plants.</title>
        <authorList>
            <person name="Chang Y."/>
            <person name="Wang S."/>
            <person name="Sekimoto S."/>
            <person name="Aerts A.L."/>
            <person name="Choi C."/>
            <person name="Clum A."/>
            <person name="LaButti K.M."/>
            <person name="Lindquist E.A."/>
            <person name="Yee Ngan C."/>
            <person name="Ohm R.A."/>
            <person name="Salamov A.A."/>
            <person name="Grigoriev I.V."/>
            <person name="Spatafora J.W."/>
            <person name="Berbee M.L."/>
        </authorList>
    </citation>
    <scope>NUCLEOTIDE SEQUENCE [LARGE SCALE GENOMIC DNA]</scope>
    <source>
        <strain evidence="7 8">NRRL 28638</strain>
    </source>
</reference>
<sequence>MSRSESFPMKLYNVITNSKYIEWSYEGDSFCIRDNVLFEQYVLPTSFNNKDVLSFSRQLLCYGFIRITDLRGGRDDSINNFSAFYHPKFKRDCPEDVQNIKKINKPKPLNPKIKHTKFVQIDPCKQKKPKMKDNKFEE</sequence>